<evidence type="ECO:0000256" key="1">
    <source>
        <dbReference type="ARBA" id="ARBA00010088"/>
    </source>
</evidence>
<keyword evidence="2 5" id="KW-0732">Signal</keyword>
<evidence type="ECO:0000256" key="2">
    <source>
        <dbReference type="ARBA" id="ARBA00022729"/>
    </source>
</evidence>
<evidence type="ECO:0000313" key="8">
    <source>
        <dbReference type="Proteomes" id="UP001341259"/>
    </source>
</evidence>
<feature type="chain" id="PRO_5045899060" evidence="5">
    <location>
        <begin position="38"/>
        <end position="541"/>
    </location>
</feature>
<keyword evidence="3 7" id="KW-0378">Hydrolase</keyword>
<reference evidence="7 8" key="1">
    <citation type="submission" date="2022-10" db="EMBL/GenBank/DDBJ databases">
        <title>The complete genomes of actinobacterial strains from the NBC collection.</title>
        <authorList>
            <person name="Joergensen T.S."/>
            <person name="Alvarez Arevalo M."/>
            <person name="Sterndorff E.B."/>
            <person name="Faurdal D."/>
            <person name="Vuksanovic O."/>
            <person name="Mourched A.-S."/>
            <person name="Charusanti P."/>
            <person name="Shaw S."/>
            <person name="Blin K."/>
            <person name="Weber T."/>
        </authorList>
    </citation>
    <scope>NUCLEOTIDE SEQUENCE [LARGE SCALE GENOMIC DNA]</scope>
    <source>
        <strain evidence="7 8">NBC_00456</strain>
    </source>
</reference>
<sequence length="541" mass="58422">MPSNTPPVTRVKRRGRLAVGALVTALFGQLMTGTAVAAPAAEVKAETPLAGLPGRIAWAPCESPSGEGSFECATVEVPVDWKRPNGARFDLALARHRATDPARRIGSLLVNPGGPGGSGVNFTFMAPDSFSPELLERFDIVGFDPRGVGRSNPVVCDEDRINAQNALLYPDSASSFAALRKANRALGENCRDLTGPLADHMDTGSVVRDMDAIRAGLGERRITYYGVSYGTAIGQQYAERYPHRVRAMTLDSNMDHSLGTWGFQKTEAIGVEESYGQFADWCARTPSCALHDRDARAVFDTLYKRAEAGELVVPGDPPQTVTPEDLQSAALSNMYDPAGWFGFAQALADLDAGVPAAARSVRKYGEPMEYPFNSVMCQDYDFGVSSYRTLARFQRELGRLAPVTRFSTLGWTVQTGCQDWPSEVDNPQRRLDVDGTPPILMTNSRFDPATPHSWGANAAQQIGREAVFLTYDGVGHGDYWLSPCARDAIDTYLVTLKTPRKGTHCPAVWPTGPSAQRQSPSGGLVNPLPELLGTGTYGRAG</sequence>
<evidence type="ECO:0000256" key="5">
    <source>
        <dbReference type="SAM" id="SignalP"/>
    </source>
</evidence>
<evidence type="ECO:0000256" key="3">
    <source>
        <dbReference type="ARBA" id="ARBA00022801"/>
    </source>
</evidence>
<dbReference type="Proteomes" id="UP001341259">
    <property type="component" value="Chromosome"/>
</dbReference>
<evidence type="ECO:0000256" key="4">
    <source>
        <dbReference type="SAM" id="MobiDB-lite"/>
    </source>
</evidence>
<dbReference type="Pfam" id="PF08386">
    <property type="entry name" value="Abhydrolase_4"/>
    <property type="match status" value="1"/>
</dbReference>
<dbReference type="EMBL" id="CP107906">
    <property type="protein sequence ID" value="WUG94575.1"/>
    <property type="molecule type" value="Genomic_DNA"/>
</dbReference>
<feature type="region of interest" description="Disordered" evidence="4">
    <location>
        <begin position="507"/>
        <end position="541"/>
    </location>
</feature>
<dbReference type="PANTHER" id="PTHR43248">
    <property type="entry name" value="2-SUCCINYL-6-HYDROXY-2,4-CYCLOHEXADIENE-1-CARBOXYLATE SYNTHASE"/>
    <property type="match status" value="1"/>
</dbReference>
<dbReference type="SUPFAM" id="SSF53474">
    <property type="entry name" value="alpha/beta-Hydrolases"/>
    <property type="match status" value="1"/>
</dbReference>
<dbReference type="GO" id="GO:0016787">
    <property type="term" value="F:hydrolase activity"/>
    <property type="evidence" value="ECO:0007669"/>
    <property type="project" value="UniProtKB-KW"/>
</dbReference>
<proteinExistence type="inferred from homology"/>
<gene>
    <name evidence="7" type="ORF">OHB29_16795</name>
</gene>
<feature type="signal peptide" evidence="5">
    <location>
        <begin position="1"/>
        <end position="37"/>
    </location>
</feature>
<evidence type="ECO:0000259" key="6">
    <source>
        <dbReference type="Pfam" id="PF08386"/>
    </source>
</evidence>
<dbReference type="InterPro" id="IPR029058">
    <property type="entry name" value="AB_hydrolase_fold"/>
</dbReference>
<dbReference type="RefSeq" id="WP_328339217.1">
    <property type="nucleotide sequence ID" value="NZ_CP107906.1"/>
</dbReference>
<feature type="domain" description="Peptidase S33 tripeptidyl aminopeptidase-like C-terminal" evidence="6">
    <location>
        <begin position="411"/>
        <end position="505"/>
    </location>
</feature>
<dbReference type="PANTHER" id="PTHR43248:SF29">
    <property type="entry name" value="TRIPEPTIDYL AMINOPEPTIDASE"/>
    <property type="match status" value="1"/>
</dbReference>
<name>A0ABZ1NSG8_STRVL</name>
<comment type="similarity">
    <text evidence="1">Belongs to the peptidase S33 family.</text>
</comment>
<dbReference type="Gene3D" id="3.40.50.1820">
    <property type="entry name" value="alpha/beta hydrolase"/>
    <property type="match status" value="1"/>
</dbReference>
<dbReference type="InterPro" id="IPR013595">
    <property type="entry name" value="Pept_S33_TAP-like_C"/>
</dbReference>
<keyword evidence="8" id="KW-1185">Reference proteome</keyword>
<protein>
    <submittedName>
        <fullName evidence="7">Alpha/beta hydrolase</fullName>
    </submittedName>
</protein>
<evidence type="ECO:0000313" key="7">
    <source>
        <dbReference type="EMBL" id="WUG94575.1"/>
    </source>
</evidence>
<organism evidence="7 8">
    <name type="scientific">Streptomyces violaceus</name>
    <name type="common">Streptomyces venezuelae</name>
    <dbReference type="NCBI Taxonomy" id="1936"/>
    <lineage>
        <taxon>Bacteria</taxon>
        <taxon>Bacillati</taxon>
        <taxon>Actinomycetota</taxon>
        <taxon>Actinomycetes</taxon>
        <taxon>Kitasatosporales</taxon>
        <taxon>Streptomycetaceae</taxon>
        <taxon>Streptomyces</taxon>
    </lineage>
</organism>
<accession>A0ABZ1NSG8</accession>
<dbReference type="InterPro" id="IPR051601">
    <property type="entry name" value="Serine_prot/Carboxylest_S33"/>
</dbReference>